<accession>A0A2K8JS44</accession>
<evidence type="ECO:0000256" key="1">
    <source>
        <dbReference type="SAM" id="SignalP"/>
    </source>
</evidence>
<name>A0A2K8JS44_PRIPG</name>
<dbReference type="EMBL" id="KY031001">
    <property type="protein sequence ID" value="ATU82752.1"/>
    <property type="molecule type" value="mRNA"/>
</dbReference>
<organism evidence="2">
    <name type="scientific">Pristhesancus plagipennis</name>
    <name type="common">Common assassin bug</name>
    <dbReference type="NCBI Taxonomy" id="1955184"/>
    <lineage>
        <taxon>Eukaryota</taxon>
        <taxon>Metazoa</taxon>
        <taxon>Ecdysozoa</taxon>
        <taxon>Arthropoda</taxon>
        <taxon>Hexapoda</taxon>
        <taxon>Insecta</taxon>
        <taxon>Pterygota</taxon>
        <taxon>Neoptera</taxon>
        <taxon>Paraneoptera</taxon>
        <taxon>Hemiptera</taxon>
        <taxon>Heteroptera</taxon>
        <taxon>Panheteroptera</taxon>
        <taxon>Cimicomorpha</taxon>
        <taxon>Reduviidae</taxon>
        <taxon>Harpactorinae</taxon>
        <taxon>Harpactorini</taxon>
        <taxon>Pristhesancus</taxon>
    </lineage>
</organism>
<keyword evidence="1" id="KW-0732">Signal</keyword>
<sequence>MKGTSLILLTLCMFAAMVYTLPAEEEKAVDEYLQGVGLMASVKELTEIESEISENTTPYIVPANVFKKWCLCRTKKAKWCLCRG</sequence>
<feature type="chain" id="PRO_5014726556" evidence="1">
    <location>
        <begin position="21"/>
        <end position="84"/>
    </location>
</feature>
<proteinExistence type="evidence at transcript level"/>
<dbReference type="AlphaFoldDB" id="A0A2K8JS44"/>
<protein>
    <submittedName>
        <fullName evidence="2">Secreted Defensin-like peptide</fullName>
    </submittedName>
</protein>
<reference evidence="2" key="1">
    <citation type="submission" date="2016-10" db="EMBL/GenBank/DDBJ databases">
        <title>The assassin bug Pristhesancus plagipennis produces two different types of venom.</title>
        <authorList>
            <person name="Walker A.A."/>
            <person name="Herzig V."/>
            <person name="Jin J."/>
            <person name="Fry B.G."/>
            <person name="King G.F."/>
        </authorList>
    </citation>
    <scope>NUCLEOTIDE SEQUENCE</scope>
    <source>
        <tissue evidence="2">Venom/labial glands</tissue>
    </source>
</reference>
<feature type="signal peptide" evidence="1">
    <location>
        <begin position="1"/>
        <end position="20"/>
    </location>
</feature>
<evidence type="ECO:0000313" key="2">
    <source>
        <dbReference type="EMBL" id="ATU82752.1"/>
    </source>
</evidence>